<dbReference type="PANTHER" id="PTHR12692:SF4">
    <property type="entry name" value="MAGNESIUM TRANSPORTER PROTEIN 1"/>
    <property type="match status" value="1"/>
</dbReference>
<keyword evidence="7 8" id="KW-0472">Membrane</keyword>
<proteinExistence type="inferred from homology"/>
<dbReference type="Pfam" id="PF04756">
    <property type="entry name" value="OST3_OST6"/>
    <property type="match status" value="1"/>
</dbReference>
<comment type="pathway">
    <text evidence="2">Protein modification; protein glycosylation.</text>
</comment>
<dbReference type="Proteomes" id="UP000694728">
    <property type="component" value="Unplaced"/>
</dbReference>
<dbReference type="InterPro" id="IPR021149">
    <property type="entry name" value="OligosaccharylTrfase_OST3/OST6"/>
</dbReference>
<evidence type="ECO:0000256" key="8">
    <source>
        <dbReference type="SAM" id="Phobius"/>
    </source>
</evidence>
<dbReference type="UniPathway" id="UPA00378"/>
<evidence type="ECO:0008006" key="11">
    <source>
        <dbReference type="Google" id="ProtNLM"/>
    </source>
</evidence>
<evidence type="ECO:0000256" key="2">
    <source>
        <dbReference type="ARBA" id="ARBA00004922"/>
    </source>
</evidence>
<protein>
    <recommendedName>
        <fullName evidence="11">Magnesium transporter protein 1</fullName>
    </recommendedName>
</protein>
<organism evidence="9 10">
    <name type="scientific">Sus scrofa</name>
    <name type="common">Pig</name>
    <dbReference type="NCBI Taxonomy" id="9823"/>
    <lineage>
        <taxon>Eukaryota</taxon>
        <taxon>Metazoa</taxon>
        <taxon>Chordata</taxon>
        <taxon>Craniata</taxon>
        <taxon>Vertebrata</taxon>
        <taxon>Euteleostomi</taxon>
        <taxon>Mammalia</taxon>
        <taxon>Eutheria</taxon>
        <taxon>Laurasiatheria</taxon>
        <taxon>Artiodactyla</taxon>
        <taxon>Suina</taxon>
        <taxon>Suidae</taxon>
        <taxon>Sus</taxon>
    </lineage>
</organism>
<dbReference type="InterPro" id="IPR036249">
    <property type="entry name" value="Thioredoxin-like_sf"/>
</dbReference>
<dbReference type="GO" id="GO:0005789">
    <property type="term" value="C:endoplasmic reticulum membrane"/>
    <property type="evidence" value="ECO:0007669"/>
    <property type="project" value="UniProtKB-SubCell"/>
</dbReference>
<feature type="transmembrane region" description="Helical" evidence="8">
    <location>
        <begin position="27"/>
        <end position="44"/>
    </location>
</feature>
<feature type="transmembrane region" description="Helical" evidence="8">
    <location>
        <begin position="209"/>
        <end position="229"/>
    </location>
</feature>
<comment type="similarity">
    <text evidence="3">Belongs to the OST3/OST6 family.</text>
</comment>
<evidence type="ECO:0000256" key="5">
    <source>
        <dbReference type="ARBA" id="ARBA00022692"/>
    </source>
</evidence>
<dbReference type="PANTHER" id="PTHR12692">
    <property type="entry name" value="DOLICHYL-DIPHOSPHOOLIGOSACCHARIDE--PROTEIN GLYCOSYLTRANSFERASE-RELATED"/>
    <property type="match status" value="1"/>
</dbReference>
<comment type="subcellular location">
    <subcellularLocation>
        <location evidence="1">Endoplasmic reticulum membrane</location>
        <topology evidence="1">Multi-pass membrane protein</topology>
    </subcellularLocation>
</comment>
<evidence type="ECO:0000256" key="4">
    <source>
        <dbReference type="ARBA" id="ARBA00011149"/>
    </source>
</evidence>
<dbReference type="Ensembl" id="ENSSSCT00045011808.1">
    <property type="protein sequence ID" value="ENSSSCP00045008021.1"/>
    <property type="gene ID" value="ENSSSCG00045007127.1"/>
</dbReference>
<evidence type="ECO:0000256" key="3">
    <source>
        <dbReference type="ARBA" id="ARBA00009561"/>
    </source>
</evidence>
<evidence type="ECO:0000313" key="10">
    <source>
        <dbReference type="Proteomes" id="UP000694728"/>
    </source>
</evidence>
<sequence length="358" mass="41903">MGICDKALLVVILLKKTKKKKKKKWSWLWRVSLMVVVALVVITPKTPAHRGQEKKILAEKVRQLTYWTKKNRVIRMNDIMFNHFVLETPRNYSVIVMLTALQKFRACLTCEHAAEEFQILADSWQGSRAFSNRVFFALVDFDESPDIFQMLQLMSVPNVLHFSAKRKFTPDDIYHLAERGITAQQMSKWVAERTKRRVVNTRTRQPTDYYYPFKLGISLALIGGLVYVLKWKRKFIFNTHLWAVLALGFVIPMISGHMWTHITEAPFAQSDTHTGRTYYIHEVSYFQLAAEMYIVSLFHVCMTLGMVLLDTAATSRMMVMKRKIISVSSICLFVIFFSWLLSLFRFKEPNYPFRILMD</sequence>
<name>A0A8D1GUW2_PIG</name>
<feature type="transmembrane region" description="Helical" evidence="8">
    <location>
        <begin position="241"/>
        <end position="259"/>
    </location>
</feature>
<feature type="transmembrane region" description="Helical" evidence="8">
    <location>
        <begin position="324"/>
        <end position="344"/>
    </location>
</feature>
<evidence type="ECO:0000256" key="7">
    <source>
        <dbReference type="ARBA" id="ARBA00023136"/>
    </source>
</evidence>
<evidence type="ECO:0000256" key="1">
    <source>
        <dbReference type="ARBA" id="ARBA00004477"/>
    </source>
</evidence>
<dbReference type="Gene3D" id="3.40.30.10">
    <property type="entry name" value="Glutaredoxin"/>
    <property type="match status" value="1"/>
</dbReference>
<keyword evidence="6 8" id="KW-1133">Transmembrane helix</keyword>
<dbReference type="AlphaFoldDB" id="A0A8D1GUW2"/>
<evidence type="ECO:0000313" key="9">
    <source>
        <dbReference type="Ensembl" id="ENSSSCP00045008021.1"/>
    </source>
</evidence>
<comment type="subunit">
    <text evidence="4">Accessory component of the STT3B-containing form of the oligosaccharyltransferase (OST) complex. OST exists in two different complex forms which contain common core subunits RPN1, RPN2, OST48, OST4, DAD1 and TMEM258, either STT3A or STT3B as catalytic subunits, and form-specific accessory subunits. OST can form stable complexes with the Sec61 complex or with both the Sec61 and TRAP complexes. The association of TUSC3 or MAGT1 with the STT3B-containing complex seems to be mutually exclusvice.</text>
</comment>
<evidence type="ECO:0000256" key="6">
    <source>
        <dbReference type="ARBA" id="ARBA00022989"/>
    </source>
</evidence>
<feature type="transmembrane region" description="Helical" evidence="8">
    <location>
        <begin position="292"/>
        <end position="312"/>
    </location>
</feature>
<keyword evidence="5 8" id="KW-0812">Transmembrane</keyword>
<reference evidence="9" key="1">
    <citation type="submission" date="2025-08" db="UniProtKB">
        <authorList>
            <consortium name="Ensembl"/>
        </authorList>
    </citation>
    <scope>IDENTIFICATION</scope>
</reference>
<accession>A0A8D1GUW2</accession>
<dbReference type="SUPFAM" id="SSF52833">
    <property type="entry name" value="Thioredoxin-like"/>
    <property type="match status" value="1"/>
</dbReference>